<evidence type="ECO:0000313" key="16">
    <source>
        <dbReference type="EMBL" id="RMS00503.1"/>
    </source>
</evidence>
<keyword evidence="5 10" id="KW-0641">Proline biosynthesis</keyword>
<dbReference type="GO" id="GO:0005737">
    <property type="term" value="C:cytoplasm"/>
    <property type="evidence" value="ECO:0007669"/>
    <property type="project" value="UniProtKB-SubCell"/>
</dbReference>
<feature type="binding site" evidence="12">
    <location>
        <position position="88"/>
    </location>
    <ligand>
        <name>NADPH</name>
        <dbReference type="ChEBI" id="CHEBI:57783"/>
    </ligand>
</feature>
<evidence type="ECO:0000256" key="13">
    <source>
        <dbReference type="RuleBase" id="RU003903"/>
    </source>
</evidence>
<dbReference type="InterPro" id="IPR053790">
    <property type="entry name" value="P5CR-like_CS"/>
</dbReference>
<dbReference type="PANTHER" id="PTHR11645">
    <property type="entry name" value="PYRROLINE-5-CARBOXYLATE REDUCTASE"/>
    <property type="match status" value="1"/>
</dbReference>
<keyword evidence="4 10" id="KW-0028">Amino-acid biosynthesis</keyword>
<comment type="similarity">
    <text evidence="2 10 13">Belongs to the pyrroline-5-carboxylate reductase family.</text>
</comment>
<evidence type="ECO:0000256" key="4">
    <source>
        <dbReference type="ARBA" id="ARBA00022605"/>
    </source>
</evidence>
<feature type="domain" description="Pyrroline-5-carboxylate reductase catalytic N-terminal" evidence="14">
    <location>
        <begin position="36"/>
        <end position="130"/>
    </location>
</feature>
<dbReference type="PANTHER" id="PTHR11645:SF0">
    <property type="entry name" value="PYRROLINE-5-CARBOXYLATE REDUCTASE 3"/>
    <property type="match status" value="1"/>
</dbReference>
<gene>
    <name evidence="10" type="primary">proC</name>
    <name evidence="16" type="ORF">ALP74_05012</name>
</gene>
<evidence type="ECO:0000256" key="8">
    <source>
        <dbReference type="ARBA" id="ARBA00050547"/>
    </source>
</evidence>
<evidence type="ECO:0000259" key="15">
    <source>
        <dbReference type="Pfam" id="PF14748"/>
    </source>
</evidence>
<comment type="pathway">
    <text evidence="1 10 13">Amino-acid biosynthesis; L-proline biosynthesis; L-proline from L-glutamate 5-semialdehyde: step 1/1.</text>
</comment>
<feature type="domain" description="Pyrroline-5-carboxylate reductase dimerisation" evidence="15">
    <location>
        <begin position="193"/>
        <end position="297"/>
    </location>
</feature>
<name>A0AB37QP37_9PSED</name>
<dbReference type="FunFam" id="1.10.3730.10:FF:000001">
    <property type="entry name" value="Pyrroline-5-carboxylate reductase"/>
    <property type="match status" value="1"/>
</dbReference>
<evidence type="ECO:0000256" key="12">
    <source>
        <dbReference type="PIRSR" id="PIRSR000193-1"/>
    </source>
</evidence>
<comment type="catalytic activity">
    <reaction evidence="8 10">
        <text>L-proline + NAD(+) = (S)-1-pyrroline-5-carboxylate + NADH + 2 H(+)</text>
        <dbReference type="Rhea" id="RHEA:14105"/>
        <dbReference type="ChEBI" id="CHEBI:15378"/>
        <dbReference type="ChEBI" id="CHEBI:17388"/>
        <dbReference type="ChEBI" id="CHEBI:57540"/>
        <dbReference type="ChEBI" id="CHEBI:57945"/>
        <dbReference type="ChEBI" id="CHEBI:60039"/>
        <dbReference type="EC" id="1.5.1.2"/>
    </reaction>
</comment>
<dbReference type="FunFam" id="3.40.50.720:FF:000105">
    <property type="entry name" value="Pyrroline-5-carboxylate reductase"/>
    <property type="match status" value="1"/>
</dbReference>
<evidence type="ECO:0000259" key="14">
    <source>
        <dbReference type="Pfam" id="PF03807"/>
    </source>
</evidence>
<dbReference type="Proteomes" id="UP000272613">
    <property type="component" value="Unassembled WGS sequence"/>
</dbReference>
<dbReference type="EMBL" id="RBSH01000177">
    <property type="protein sequence ID" value="RMS00503.1"/>
    <property type="molecule type" value="Genomic_DNA"/>
</dbReference>
<comment type="caution">
    <text evidence="16">The sequence shown here is derived from an EMBL/GenBank/DDBJ whole genome shotgun (WGS) entry which is preliminary data.</text>
</comment>
<comment type="function">
    <text evidence="10">Catalyzes the reduction of 1-pyrroline-5-carboxylate (PCA) to L-proline.</text>
</comment>
<dbReference type="InterPro" id="IPR000304">
    <property type="entry name" value="Pyrroline-COOH_reductase"/>
</dbReference>
<dbReference type="SUPFAM" id="SSF51735">
    <property type="entry name" value="NAD(P)-binding Rossmann-fold domains"/>
    <property type="match status" value="1"/>
</dbReference>
<evidence type="ECO:0000256" key="11">
    <source>
        <dbReference type="NCBIfam" id="TIGR00112"/>
    </source>
</evidence>
<dbReference type="GO" id="GO:0055129">
    <property type="term" value="P:L-proline biosynthetic process"/>
    <property type="evidence" value="ECO:0007669"/>
    <property type="project" value="UniProtKB-UniRule"/>
</dbReference>
<comment type="subcellular location">
    <subcellularLocation>
        <location evidence="10">Cytoplasm</location>
    </subcellularLocation>
</comment>
<reference evidence="16 17" key="1">
    <citation type="submission" date="2018-08" db="EMBL/GenBank/DDBJ databases">
        <title>Recombination of ecologically and evolutionarily significant loci maintains genetic cohesion in the Pseudomonas syringae species complex.</title>
        <authorList>
            <person name="Dillon M."/>
            <person name="Thakur S."/>
            <person name="Almeida R.N.D."/>
            <person name="Weir B.S."/>
            <person name="Guttman D.S."/>
        </authorList>
    </citation>
    <scope>NUCLEOTIDE SEQUENCE [LARGE SCALE GENOMIC DNA]</scope>
    <source>
        <strain evidence="16 17">ICMP 5019</strain>
    </source>
</reference>
<dbReference type="Pfam" id="PF03807">
    <property type="entry name" value="F420_oxidored"/>
    <property type="match status" value="1"/>
</dbReference>
<dbReference type="NCBIfam" id="TIGR00112">
    <property type="entry name" value="proC"/>
    <property type="match status" value="1"/>
</dbReference>
<feature type="binding site" evidence="12">
    <location>
        <begin position="40"/>
        <end position="45"/>
    </location>
    <ligand>
        <name>NADP(+)</name>
        <dbReference type="ChEBI" id="CHEBI:58349"/>
    </ligand>
</feature>
<dbReference type="InterPro" id="IPR029036">
    <property type="entry name" value="P5CR_dimer"/>
</dbReference>
<keyword evidence="7 10" id="KW-0560">Oxidoreductase</keyword>
<evidence type="ECO:0000256" key="1">
    <source>
        <dbReference type="ARBA" id="ARBA00005205"/>
    </source>
</evidence>
<dbReference type="HAMAP" id="MF_01925">
    <property type="entry name" value="P5C_reductase"/>
    <property type="match status" value="1"/>
</dbReference>
<evidence type="ECO:0000256" key="10">
    <source>
        <dbReference type="HAMAP-Rule" id="MF_01925"/>
    </source>
</evidence>
<dbReference type="GO" id="GO:0004735">
    <property type="term" value="F:pyrroline-5-carboxylate reductase activity"/>
    <property type="evidence" value="ECO:0007669"/>
    <property type="project" value="UniProtKB-UniRule"/>
</dbReference>
<keyword evidence="3 10" id="KW-0963">Cytoplasm</keyword>
<dbReference type="InterPro" id="IPR036291">
    <property type="entry name" value="NAD(P)-bd_dom_sf"/>
</dbReference>
<dbReference type="InterPro" id="IPR008927">
    <property type="entry name" value="6-PGluconate_DH-like_C_sf"/>
</dbReference>
<sequence>MHKAPPGYGSALPFLALATMGSHNFAHKDPFMSKIRIAFIGAGNMAASLIGGLRAQGVDAALICASAPGAETRERIAKDHGIKVFADNADAINGADVVVLAVKPQMMKSVCQALKSNLEPHQLIVSVAAGITCASLTQWLGEQPVVRCMPNTPSLLRQGASGLYATDKVTAEQRDQAEQLLSAVGLAVWVEQEKHMNAVTAVSGSGPAYFFLMMEAMTAAGVKLGLPKDVAEKLTLQTALGSALIATGSDVDAGELRRRVASPGGTTEAAIKAFQAGGFEALVKTALTAADHRAAELAEQLGK</sequence>
<accession>A0AB37QP37</accession>
<evidence type="ECO:0000256" key="2">
    <source>
        <dbReference type="ARBA" id="ARBA00005525"/>
    </source>
</evidence>
<dbReference type="PROSITE" id="PS00521">
    <property type="entry name" value="P5CR"/>
    <property type="match status" value="1"/>
</dbReference>
<organism evidence="16 17">
    <name type="scientific">Pseudomonas coronafaciens pv. garcae</name>
    <dbReference type="NCBI Taxonomy" id="251653"/>
    <lineage>
        <taxon>Bacteria</taxon>
        <taxon>Pseudomonadati</taxon>
        <taxon>Pseudomonadota</taxon>
        <taxon>Gammaproteobacteria</taxon>
        <taxon>Pseudomonadales</taxon>
        <taxon>Pseudomonadaceae</taxon>
        <taxon>Pseudomonas</taxon>
        <taxon>Pseudomonas coronafaciens</taxon>
    </lineage>
</organism>
<evidence type="ECO:0000256" key="7">
    <source>
        <dbReference type="ARBA" id="ARBA00023002"/>
    </source>
</evidence>
<keyword evidence="6 10" id="KW-0521">NADP</keyword>
<evidence type="ECO:0000256" key="5">
    <source>
        <dbReference type="ARBA" id="ARBA00022650"/>
    </source>
</evidence>
<evidence type="ECO:0000256" key="3">
    <source>
        <dbReference type="ARBA" id="ARBA00022490"/>
    </source>
</evidence>
<dbReference type="Gene3D" id="3.40.50.720">
    <property type="entry name" value="NAD(P)-binding Rossmann-like Domain"/>
    <property type="match status" value="1"/>
</dbReference>
<dbReference type="AlphaFoldDB" id="A0AB37QP37"/>
<dbReference type="EC" id="1.5.1.2" evidence="10 11"/>
<evidence type="ECO:0000313" key="17">
    <source>
        <dbReference type="Proteomes" id="UP000272613"/>
    </source>
</evidence>
<dbReference type="Pfam" id="PF14748">
    <property type="entry name" value="P5CR_dimer"/>
    <property type="match status" value="1"/>
</dbReference>
<feature type="binding site" evidence="12">
    <location>
        <begin position="101"/>
        <end position="104"/>
    </location>
    <ligand>
        <name>NADP(+)</name>
        <dbReference type="ChEBI" id="CHEBI:58349"/>
    </ligand>
</feature>
<dbReference type="SUPFAM" id="SSF48179">
    <property type="entry name" value="6-phosphogluconate dehydrogenase C-terminal domain-like"/>
    <property type="match status" value="1"/>
</dbReference>
<dbReference type="Gene3D" id="1.10.3730.10">
    <property type="entry name" value="ProC C-terminal domain-like"/>
    <property type="match status" value="1"/>
</dbReference>
<dbReference type="InterPro" id="IPR028939">
    <property type="entry name" value="P5C_Rdtase_cat_N"/>
</dbReference>
<comment type="catalytic activity">
    <reaction evidence="9 10 13">
        <text>L-proline + NADP(+) = (S)-1-pyrroline-5-carboxylate + NADPH + 2 H(+)</text>
        <dbReference type="Rhea" id="RHEA:14109"/>
        <dbReference type="ChEBI" id="CHEBI:15378"/>
        <dbReference type="ChEBI" id="CHEBI:17388"/>
        <dbReference type="ChEBI" id="CHEBI:57783"/>
        <dbReference type="ChEBI" id="CHEBI:58349"/>
        <dbReference type="ChEBI" id="CHEBI:60039"/>
        <dbReference type="EC" id="1.5.1.2"/>
    </reaction>
</comment>
<evidence type="ECO:0000256" key="9">
    <source>
        <dbReference type="ARBA" id="ARBA00052690"/>
    </source>
</evidence>
<evidence type="ECO:0000256" key="6">
    <source>
        <dbReference type="ARBA" id="ARBA00022857"/>
    </source>
</evidence>
<protein>
    <recommendedName>
        <fullName evidence="10 11">Pyrroline-5-carboxylate reductase</fullName>
        <shortName evidence="10">P5C reductase</shortName>
        <shortName evidence="10">P5CR</shortName>
        <ecNumber evidence="10 11">1.5.1.2</ecNumber>
    </recommendedName>
    <alternativeName>
        <fullName evidence="10">PCA reductase</fullName>
    </alternativeName>
</protein>
<dbReference type="PIRSF" id="PIRSF000193">
    <property type="entry name" value="Pyrrol-5-carb_rd"/>
    <property type="match status" value="1"/>
</dbReference>
<proteinExistence type="inferred from homology"/>